<dbReference type="InterPro" id="IPR012347">
    <property type="entry name" value="Ferritin-like"/>
</dbReference>
<dbReference type="PATRIC" id="fig|218284.4.peg.1654"/>
<organism evidence="1 2">
    <name type="scientific">Rossellomorea vietnamensis</name>
    <dbReference type="NCBI Taxonomy" id="218284"/>
    <lineage>
        <taxon>Bacteria</taxon>
        <taxon>Bacillati</taxon>
        <taxon>Bacillota</taxon>
        <taxon>Bacilli</taxon>
        <taxon>Bacillales</taxon>
        <taxon>Bacillaceae</taxon>
        <taxon>Rossellomorea</taxon>
    </lineage>
</organism>
<accession>A0A0P6WBS9</accession>
<dbReference type="Proteomes" id="UP000050398">
    <property type="component" value="Unassembled WGS sequence"/>
</dbReference>
<name>A0A0P6WBS9_9BACI</name>
<gene>
    <name evidence="1" type="ORF">AM506_17195</name>
</gene>
<comment type="caution">
    <text evidence="1">The sequence shown here is derived from an EMBL/GenBank/DDBJ whole genome shotgun (WGS) entry which is preliminary data.</text>
</comment>
<dbReference type="Gene3D" id="1.20.1260.10">
    <property type="match status" value="2"/>
</dbReference>
<reference evidence="1 2" key="1">
    <citation type="submission" date="2015-08" db="EMBL/GenBank/DDBJ databases">
        <title>Draft Genome Sequence of Bacillus vietnamensis UCD-SED5.</title>
        <authorList>
            <person name="Lee R.D."/>
            <person name="Jospin G."/>
            <person name="Lang J.M."/>
            <person name="Coil D.A."/>
            <person name="Eisen J.A."/>
        </authorList>
    </citation>
    <scope>NUCLEOTIDE SEQUENCE [LARGE SCALE GENOMIC DNA]</scope>
    <source>
        <strain evidence="1 2">UCD-SED5</strain>
    </source>
</reference>
<evidence type="ECO:0000313" key="2">
    <source>
        <dbReference type="Proteomes" id="UP000050398"/>
    </source>
</evidence>
<dbReference type="Pfam" id="PF11553">
    <property type="entry name" value="DUF3231"/>
    <property type="match status" value="2"/>
</dbReference>
<dbReference type="RefSeq" id="WP_060673724.1">
    <property type="nucleotide sequence ID" value="NZ_LIXZ01000016.1"/>
</dbReference>
<dbReference type="EMBL" id="LIXZ01000016">
    <property type="protein sequence ID" value="KPL58356.1"/>
    <property type="molecule type" value="Genomic_DNA"/>
</dbReference>
<proteinExistence type="predicted"/>
<protein>
    <submittedName>
        <fullName evidence="1">Transcriptional regulator</fullName>
    </submittedName>
</protein>
<sequence length="336" mass="38527">MDIRHHHTKISASELANLWTQYVNDSLARCMFRHFLHHVQDPDITQVLEYAFELTERHLQKVEEFLTSEGYPVPKGFTDKDVTVDAPPLFTDTYIIVYLHIMAIHGLTRYAGAIGNVIREDQRKYFIGVMTETLELYDRSTKVLTHKGIISKPPSFNNHQKVEFIKKQNFLTGWLGKRRPISAVEISGTFLNLQKTMVKTVLELGFSQVAKSREVRNYMERARQLCNDHYKVLSSMLTEDNLHVPRTFETEVTDSTTPPFSDKLMLFHITALLSSAIGYYGEAMSISQRRDLAASYAKMIAEVGLLAEDGMNLLIENEWMEQPPLATDHSDLAKNK</sequence>
<dbReference type="OrthoDB" id="1675670at2"/>
<dbReference type="AlphaFoldDB" id="A0A0P6WBS9"/>
<dbReference type="InterPro" id="IPR021617">
    <property type="entry name" value="DUF3231"/>
</dbReference>
<evidence type="ECO:0000313" key="1">
    <source>
        <dbReference type="EMBL" id="KPL58356.1"/>
    </source>
</evidence>